<evidence type="ECO:0000256" key="1">
    <source>
        <dbReference type="ARBA" id="ARBA00022837"/>
    </source>
</evidence>
<sequence length="51" mass="5986">MKYWFRVMDLDEDGCLSLYEMEQFFDGIVEKMTAASVETMSFNDVICLVSF</sequence>
<protein>
    <submittedName>
        <fullName evidence="4">EF-hand domain-containing protein</fullName>
    </submittedName>
</protein>
<dbReference type="WBParaSite" id="PEQ_0000246401-mRNA-1">
    <property type="protein sequence ID" value="PEQ_0000246401-mRNA-1"/>
    <property type="gene ID" value="PEQ_0000246401"/>
</dbReference>
<accession>A0A914R746</accession>
<evidence type="ECO:0000259" key="2">
    <source>
        <dbReference type="PROSITE" id="PS50222"/>
    </source>
</evidence>
<dbReference type="GO" id="GO:0005509">
    <property type="term" value="F:calcium ion binding"/>
    <property type="evidence" value="ECO:0007669"/>
    <property type="project" value="InterPro"/>
</dbReference>
<feature type="domain" description="EF-hand" evidence="2">
    <location>
        <begin position="1"/>
        <end position="31"/>
    </location>
</feature>
<organism evidence="3 4">
    <name type="scientific">Parascaris equorum</name>
    <name type="common">Equine roundworm</name>
    <dbReference type="NCBI Taxonomy" id="6256"/>
    <lineage>
        <taxon>Eukaryota</taxon>
        <taxon>Metazoa</taxon>
        <taxon>Ecdysozoa</taxon>
        <taxon>Nematoda</taxon>
        <taxon>Chromadorea</taxon>
        <taxon>Rhabditida</taxon>
        <taxon>Spirurina</taxon>
        <taxon>Ascaridomorpha</taxon>
        <taxon>Ascaridoidea</taxon>
        <taxon>Ascarididae</taxon>
        <taxon>Parascaris</taxon>
    </lineage>
</organism>
<dbReference type="Proteomes" id="UP000887564">
    <property type="component" value="Unplaced"/>
</dbReference>
<dbReference type="PANTHER" id="PTHR14095">
    <property type="entry name" value="PHOSPHATASE 2A REGULATORY SUBUNIT-RELATED"/>
    <property type="match status" value="1"/>
</dbReference>
<dbReference type="InterPro" id="IPR011992">
    <property type="entry name" value="EF-hand-dom_pair"/>
</dbReference>
<evidence type="ECO:0000313" key="4">
    <source>
        <dbReference type="WBParaSite" id="PEQ_0000246401-mRNA-1"/>
    </source>
</evidence>
<dbReference type="Gene3D" id="1.10.238.10">
    <property type="entry name" value="EF-hand"/>
    <property type="match status" value="1"/>
</dbReference>
<keyword evidence="3" id="KW-1185">Reference proteome</keyword>
<reference evidence="4" key="1">
    <citation type="submission" date="2022-11" db="UniProtKB">
        <authorList>
            <consortium name="WormBaseParasite"/>
        </authorList>
    </citation>
    <scope>IDENTIFICATION</scope>
</reference>
<dbReference type="GO" id="GO:0019888">
    <property type="term" value="F:protein phosphatase regulator activity"/>
    <property type="evidence" value="ECO:0007669"/>
    <property type="project" value="TreeGrafter"/>
</dbReference>
<dbReference type="PROSITE" id="PS50222">
    <property type="entry name" value="EF_HAND_2"/>
    <property type="match status" value="1"/>
</dbReference>
<name>A0A914R746_PAREQ</name>
<dbReference type="AlphaFoldDB" id="A0A914R746"/>
<evidence type="ECO:0000313" key="3">
    <source>
        <dbReference type="Proteomes" id="UP000887564"/>
    </source>
</evidence>
<proteinExistence type="predicted"/>
<dbReference type="PROSITE" id="PS00018">
    <property type="entry name" value="EF_HAND_1"/>
    <property type="match status" value="1"/>
</dbReference>
<dbReference type="InterPro" id="IPR018247">
    <property type="entry name" value="EF_Hand_1_Ca_BS"/>
</dbReference>
<dbReference type="GO" id="GO:0000159">
    <property type="term" value="C:protein phosphatase type 2A complex"/>
    <property type="evidence" value="ECO:0007669"/>
    <property type="project" value="TreeGrafter"/>
</dbReference>
<dbReference type="SUPFAM" id="SSF47473">
    <property type="entry name" value="EF-hand"/>
    <property type="match status" value="1"/>
</dbReference>
<dbReference type="PANTHER" id="PTHR14095:SF0">
    <property type="entry name" value="MIP22305P"/>
    <property type="match status" value="1"/>
</dbReference>
<keyword evidence="1" id="KW-0106">Calcium</keyword>
<dbReference type="InterPro" id="IPR002048">
    <property type="entry name" value="EF_hand_dom"/>
</dbReference>